<accession>A0A6S7IWM6</accession>
<reference evidence="1" key="1">
    <citation type="submission" date="2020-04" db="EMBL/GenBank/DDBJ databases">
        <authorList>
            <person name="Alioto T."/>
            <person name="Alioto T."/>
            <person name="Gomez Garrido J."/>
        </authorList>
    </citation>
    <scope>NUCLEOTIDE SEQUENCE</scope>
    <source>
        <strain evidence="1">A484AB</strain>
    </source>
</reference>
<feature type="non-terminal residue" evidence="1">
    <location>
        <position position="431"/>
    </location>
</feature>
<keyword evidence="2" id="KW-1185">Reference proteome</keyword>
<proteinExistence type="predicted"/>
<dbReference type="OrthoDB" id="5986095at2759"/>
<dbReference type="InterPro" id="IPR011042">
    <property type="entry name" value="6-blade_b-propeller_TolB-like"/>
</dbReference>
<organism evidence="1 2">
    <name type="scientific">Paramuricea clavata</name>
    <name type="common">Red gorgonian</name>
    <name type="synonym">Violescent sea-whip</name>
    <dbReference type="NCBI Taxonomy" id="317549"/>
    <lineage>
        <taxon>Eukaryota</taxon>
        <taxon>Metazoa</taxon>
        <taxon>Cnidaria</taxon>
        <taxon>Anthozoa</taxon>
        <taxon>Octocorallia</taxon>
        <taxon>Malacalcyonacea</taxon>
        <taxon>Plexauridae</taxon>
        <taxon>Paramuricea</taxon>
    </lineage>
</organism>
<dbReference type="AlphaFoldDB" id="A0A6S7IWM6"/>
<dbReference type="Proteomes" id="UP001152795">
    <property type="component" value="Unassembled WGS sequence"/>
</dbReference>
<comment type="caution">
    <text evidence="1">The sequence shown here is derived from an EMBL/GenBank/DDBJ whole genome shotgun (WGS) entry which is preliminary data.</text>
</comment>
<gene>
    <name evidence="1" type="ORF">PACLA_8A023881</name>
</gene>
<name>A0A6S7IWM6_PARCT</name>
<evidence type="ECO:0000313" key="2">
    <source>
        <dbReference type="Proteomes" id="UP001152795"/>
    </source>
</evidence>
<protein>
    <submittedName>
        <fullName evidence="1">Uncharacterized protein</fullName>
    </submittedName>
</protein>
<dbReference type="SUPFAM" id="SSF63825">
    <property type="entry name" value="YWTD domain"/>
    <property type="match status" value="1"/>
</dbReference>
<dbReference type="EMBL" id="CACRXK020011932">
    <property type="protein sequence ID" value="CAB4022347.1"/>
    <property type="molecule type" value="Genomic_DNA"/>
</dbReference>
<sequence length="431" mass="47795">FFVLKWHGITPQCLQQEALIIQAKRLKVFYIVRPLRWPQVCSFDLVSLIIIIKTYKKGDIMQRNVFPQGRKCVRVEGSICRNNFLIIKTGENVERNERQIKQLEDMNKDYTNTGTVSVVRERLSKHLKNVEKIYGETQSDLTKVQLSRKFEPSCVAKASDSILLCANDADKLIYSITLQMDGVAVKGDVTIFAKYPSSCTEVVSMCLNLNILYLSHKGNPGGITAIAMSTLEETTIVRNGTTEYSESAHAAPYLDGIVYADTGSLQIKSKIPGKESVVIAGTGKEGNLNGKADKVSFAQPMGICVELDKNIFITDAQTGLVKLITSITGIVKFFSHLGLLYKAFSVHMKHQTVPKHTLSQVIKLLEEEKALSHINDGSGRKSQPSGAHGTISTQTKVSVTMILNGLKHLEELVNEHNPDYIIDLHSCLTVQ</sequence>
<dbReference type="Gene3D" id="2.120.10.30">
    <property type="entry name" value="TolB, C-terminal domain"/>
    <property type="match status" value="1"/>
</dbReference>
<feature type="non-terminal residue" evidence="1">
    <location>
        <position position="1"/>
    </location>
</feature>
<evidence type="ECO:0000313" key="1">
    <source>
        <dbReference type="EMBL" id="CAB4022347.1"/>
    </source>
</evidence>